<dbReference type="eggNOG" id="COG5001">
    <property type="taxonomic scope" value="Bacteria"/>
</dbReference>
<feature type="domain" description="PAS" evidence="2">
    <location>
        <begin position="179"/>
        <end position="227"/>
    </location>
</feature>
<dbReference type="InterPro" id="IPR043128">
    <property type="entry name" value="Rev_trsase/Diguanyl_cyclase"/>
</dbReference>
<protein>
    <submittedName>
        <fullName evidence="6">Diguanylate cyclase</fullName>
    </submittedName>
</protein>
<dbReference type="OrthoDB" id="9759607at2"/>
<feature type="domain" description="GGDEF" evidence="5">
    <location>
        <begin position="337"/>
        <end position="469"/>
    </location>
</feature>
<dbReference type="InterPro" id="IPR001610">
    <property type="entry name" value="PAC"/>
</dbReference>
<keyword evidence="1" id="KW-0812">Transmembrane</keyword>
<dbReference type="InterPro" id="IPR001633">
    <property type="entry name" value="EAL_dom"/>
</dbReference>
<dbReference type="InterPro" id="IPR000700">
    <property type="entry name" value="PAS-assoc_C"/>
</dbReference>
<dbReference type="CDD" id="cd00130">
    <property type="entry name" value="PAS"/>
    <property type="match status" value="2"/>
</dbReference>
<dbReference type="PROSITE" id="PS50112">
    <property type="entry name" value="PAS"/>
    <property type="match status" value="1"/>
</dbReference>
<dbReference type="SMART" id="SM00052">
    <property type="entry name" value="EAL"/>
    <property type="match status" value="1"/>
</dbReference>
<evidence type="ECO:0000313" key="6">
    <source>
        <dbReference type="EMBL" id="KGP72824.1"/>
    </source>
</evidence>
<dbReference type="Gene3D" id="3.20.20.450">
    <property type="entry name" value="EAL domain"/>
    <property type="match status" value="1"/>
</dbReference>
<dbReference type="InterPro" id="IPR029787">
    <property type="entry name" value="Nucleotide_cyclase"/>
</dbReference>
<gene>
    <name evidence="6" type="ORF">N782_10150</name>
</gene>
<dbReference type="SMART" id="SM00267">
    <property type="entry name" value="GGDEF"/>
    <property type="match status" value="1"/>
</dbReference>
<dbReference type="InterPro" id="IPR035919">
    <property type="entry name" value="EAL_sf"/>
</dbReference>
<dbReference type="InterPro" id="IPR000160">
    <property type="entry name" value="GGDEF_dom"/>
</dbReference>
<feature type="domain" description="PAC" evidence="3">
    <location>
        <begin position="133"/>
        <end position="185"/>
    </location>
</feature>
<dbReference type="Proteomes" id="UP000030147">
    <property type="component" value="Unassembled WGS sequence"/>
</dbReference>
<sequence length="717" mass="81995">MKRTGRLTSVGLIFLIKAYFYTTDYIHGVGVSPLEWAISILLLIGVYYLGLHYDRSRYYAGIVRDLFDHSQTMLWTYEWNGDRSFISEGCEAVYGFPREAFESDPNLWLKQVHPSDQAIADEFEIETLNGEQRTARYRIYHRNGSIKWIQNTGNPVYNRKGALEKIIGVTIDVTTEVETQKKLQSVQSAIDEAAIVTMTDASGTITYVNEKFVQISGYSSSEVIGKTHKLINSGFHSSSFFKEMWETIQSGNSWKGLIRNQGKEGCIFWMDATIVPILDSEGKPYEYVSIRYDITEQIESKHHIQYLAFHDQLTGLGNRHAMNTDLDNTMSDRPYHKPLSLLFLDLDRFKTINDTLGHRFGDRVLNSISFILKSFLGDEAKLYRYGGDEFIVLVENGDEEQAVSMAQDMIAACSEPIQIDGCEVYTTPSIGISLFPDHAETSEQLLRMADTAMYAAKEHGRCGYRLYDTFLDEKTSRTAYIERELRKALTEEDFELHYQPKVNLVTMEVVGYEALIRWRHETEGWISPGEFITIAEETDVIFGLGEWVLHQACRDMKQSQKQVAINISPRQFEDPMFLSKIKGIFRQYEIEPSFFEFEITESVMKDKERTQSIVQDLKNMGIHISIDDFGTGYSNLALLSDLNIDVLKIDRSFIQQSNEELVETVIRMGESMGCSIIAEGIETREQAMWLIKRGCSVGQGYWLGKPSPIAKNQTMNC</sequence>
<dbReference type="SMART" id="SM00091">
    <property type="entry name" value="PAS"/>
    <property type="match status" value="2"/>
</dbReference>
<keyword evidence="1" id="KW-1133">Transmembrane helix</keyword>
<evidence type="ECO:0000313" key="7">
    <source>
        <dbReference type="Proteomes" id="UP000030147"/>
    </source>
</evidence>
<comment type="caution">
    <text evidence="6">The sequence shown here is derived from an EMBL/GenBank/DDBJ whole genome shotgun (WGS) entry which is preliminary data.</text>
</comment>
<dbReference type="PROSITE" id="PS50887">
    <property type="entry name" value="GGDEF"/>
    <property type="match status" value="1"/>
</dbReference>
<evidence type="ECO:0000259" key="2">
    <source>
        <dbReference type="PROSITE" id="PS50112"/>
    </source>
</evidence>
<dbReference type="FunFam" id="3.30.70.270:FF:000001">
    <property type="entry name" value="Diguanylate cyclase domain protein"/>
    <property type="match status" value="1"/>
</dbReference>
<feature type="transmembrane region" description="Helical" evidence="1">
    <location>
        <begin position="36"/>
        <end position="53"/>
    </location>
</feature>
<evidence type="ECO:0000259" key="5">
    <source>
        <dbReference type="PROSITE" id="PS50887"/>
    </source>
</evidence>
<organism evidence="6 7">
    <name type="scientific">Pontibacillus yanchengensis Y32</name>
    <dbReference type="NCBI Taxonomy" id="1385514"/>
    <lineage>
        <taxon>Bacteria</taxon>
        <taxon>Bacillati</taxon>
        <taxon>Bacillota</taxon>
        <taxon>Bacilli</taxon>
        <taxon>Bacillales</taxon>
        <taxon>Bacillaceae</taxon>
        <taxon>Pontibacillus</taxon>
    </lineage>
</organism>
<dbReference type="Pfam" id="PF13426">
    <property type="entry name" value="PAS_9"/>
    <property type="match status" value="1"/>
</dbReference>
<dbReference type="InterPro" id="IPR000014">
    <property type="entry name" value="PAS"/>
</dbReference>
<dbReference type="PANTHER" id="PTHR44757">
    <property type="entry name" value="DIGUANYLATE CYCLASE DGCP"/>
    <property type="match status" value="1"/>
</dbReference>
<dbReference type="InterPro" id="IPR013655">
    <property type="entry name" value="PAS_fold_3"/>
</dbReference>
<dbReference type="Pfam" id="PF08447">
    <property type="entry name" value="PAS_3"/>
    <property type="match status" value="1"/>
</dbReference>
<keyword evidence="1" id="KW-0472">Membrane</keyword>
<dbReference type="SMART" id="SM00086">
    <property type="entry name" value="PAC"/>
    <property type="match status" value="2"/>
</dbReference>
<evidence type="ECO:0000259" key="3">
    <source>
        <dbReference type="PROSITE" id="PS50113"/>
    </source>
</evidence>
<dbReference type="Gene3D" id="3.30.450.20">
    <property type="entry name" value="PAS domain"/>
    <property type="match status" value="2"/>
</dbReference>
<dbReference type="SUPFAM" id="SSF55785">
    <property type="entry name" value="PYP-like sensor domain (PAS domain)"/>
    <property type="match status" value="2"/>
</dbReference>
<evidence type="ECO:0000256" key="1">
    <source>
        <dbReference type="SAM" id="Phobius"/>
    </source>
</evidence>
<feature type="domain" description="EAL" evidence="4">
    <location>
        <begin position="478"/>
        <end position="717"/>
    </location>
</feature>
<dbReference type="PROSITE" id="PS50883">
    <property type="entry name" value="EAL"/>
    <property type="match status" value="1"/>
</dbReference>
<dbReference type="PANTHER" id="PTHR44757:SF2">
    <property type="entry name" value="BIOFILM ARCHITECTURE MAINTENANCE PROTEIN MBAA"/>
    <property type="match status" value="1"/>
</dbReference>
<dbReference type="AlphaFoldDB" id="A0A0A2TBC4"/>
<keyword evidence="7" id="KW-1185">Reference proteome</keyword>
<dbReference type="Gene3D" id="3.30.70.270">
    <property type="match status" value="1"/>
</dbReference>
<dbReference type="Pfam" id="PF00563">
    <property type="entry name" value="EAL"/>
    <property type="match status" value="1"/>
</dbReference>
<proteinExistence type="predicted"/>
<dbReference type="PROSITE" id="PS50113">
    <property type="entry name" value="PAC"/>
    <property type="match status" value="2"/>
</dbReference>
<reference evidence="6 7" key="1">
    <citation type="journal article" date="2015" name="Stand. Genomic Sci.">
        <title>High quality draft genome sequence of the moderately halophilic bacterium Pontibacillus yanchengensis Y32(T) and comparison among Pontibacillus genomes.</title>
        <authorList>
            <person name="Huang J."/>
            <person name="Qiao Z.X."/>
            <person name="Tang J.W."/>
            <person name="Wang G."/>
        </authorList>
    </citation>
    <scope>NUCLEOTIDE SEQUENCE [LARGE SCALE GENOMIC DNA]</scope>
    <source>
        <strain evidence="6 7">Y32</strain>
    </source>
</reference>
<dbReference type="Pfam" id="PF00990">
    <property type="entry name" value="GGDEF"/>
    <property type="match status" value="1"/>
</dbReference>
<accession>A0A0A2TBC4</accession>
<dbReference type="RefSeq" id="WP_052111271.1">
    <property type="nucleotide sequence ID" value="NZ_AVBF01000022.1"/>
</dbReference>
<dbReference type="EMBL" id="AVBF01000022">
    <property type="protein sequence ID" value="KGP72824.1"/>
    <property type="molecule type" value="Genomic_DNA"/>
</dbReference>
<dbReference type="NCBIfam" id="TIGR00254">
    <property type="entry name" value="GGDEF"/>
    <property type="match status" value="1"/>
</dbReference>
<dbReference type="CDD" id="cd01948">
    <property type="entry name" value="EAL"/>
    <property type="match status" value="1"/>
</dbReference>
<evidence type="ECO:0000259" key="4">
    <source>
        <dbReference type="PROSITE" id="PS50883"/>
    </source>
</evidence>
<dbReference type="CDD" id="cd01949">
    <property type="entry name" value="GGDEF"/>
    <property type="match status" value="1"/>
</dbReference>
<feature type="domain" description="PAC" evidence="3">
    <location>
        <begin position="252"/>
        <end position="306"/>
    </location>
</feature>
<dbReference type="InterPro" id="IPR052155">
    <property type="entry name" value="Biofilm_reg_signaling"/>
</dbReference>
<dbReference type="NCBIfam" id="TIGR00229">
    <property type="entry name" value="sensory_box"/>
    <property type="match status" value="2"/>
</dbReference>
<dbReference type="SUPFAM" id="SSF55073">
    <property type="entry name" value="Nucleotide cyclase"/>
    <property type="match status" value="1"/>
</dbReference>
<dbReference type="STRING" id="1385514.N782_10150"/>
<dbReference type="SUPFAM" id="SSF141868">
    <property type="entry name" value="EAL domain-like"/>
    <property type="match status" value="1"/>
</dbReference>
<name>A0A0A2TBC4_9BACI</name>
<dbReference type="InterPro" id="IPR035965">
    <property type="entry name" value="PAS-like_dom_sf"/>
</dbReference>